<name>A0A8I2B3Q2_PLESH</name>
<gene>
    <name evidence="4" type="ORF">J2R62_12730</name>
</gene>
<dbReference type="PANTHER" id="PTHR12526:SF510">
    <property type="entry name" value="D-INOSITOL 3-PHOSPHATE GLYCOSYLTRANSFERASE"/>
    <property type="match status" value="1"/>
</dbReference>
<protein>
    <submittedName>
        <fullName evidence="4">Glycosyltransferase family 4 protein</fullName>
    </submittedName>
</protein>
<dbReference type="InterPro" id="IPR028098">
    <property type="entry name" value="Glyco_trans_4-like_N"/>
</dbReference>
<dbReference type="SUPFAM" id="SSF53756">
    <property type="entry name" value="UDP-Glycosyltransferase/glycogen phosphorylase"/>
    <property type="match status" value="1"/>
</dbReference>
<dbReference type="RefSeq" id="WP_207542347.1">
    <property type="nucleotide sequence ID" value="NZ_JAFNAA010000014.1"/>
</dbReference>
<feature type="domain" description="Glycosyltransferase subfamily 4-like N-terminal" evidence="3">
    <location>
        <begin position="26"/>
        <end position="166"/>
    </location>
</feature>
<dbReference type="AlphaFoldDB" id="A0A8I2B3Q2"/>
<dbReference type="Pfam" id="PF13439">
    <property type="entry name" value="Glyco_transf_4"/>
    <property type="match status" value="1"/>
</dbReference>
<proteinExistence type="predicted"/>
<comment type="caution">
    <text evidence="4">The sequence shown here is derived from an EMBL/GenBank/DDBJ whole genome shotgun (WGS) entry which is preliminary data.</text>
</comment>
<evidence type="ECO:0000256" key="1">
    <source>
        <dbReference type="ARBA" id="ARBA00022676"/>
    </source>
</evidence>
<accession>A0A8I2B3Q2</accession>
<sequence length="356" mass="39427">MERQLTTSPVPAESGEIWLVMDSRSIGGIENHVFILADELRRHGLNAVVVLMADYGSSPNINRMKRLNLPYRLCQNTQDFLRQLKAHPPLLLHSHGYKAGIICRLLGRWYGCKVVSTFHSGDLGRGRVRLYSLIDLATAFLGRRIAVSRAIARRLPPPVTVIANFVSLPPRAAVQPEPAFRVGFVGRLSHEKGPDLFCSLAALHPRAEFHVYGDGPMRSALEADYLGHVEFHGFCADMSEVWPQIDLLCITSRAEGLPLAALEAMANGIPVCSFAIGGLGDLITHGDNGWLLPAGDLNAMSQALHEWQQLPTAEYRRRQQCARETIRQHYTPETALPQIIAVYQRTLGPQASRLHG</sequence>
<dbReference type="Proteomes" id="UP000664658">
    <property type="component" value="Unassembled WGS sequence"/>
</dbReference>
<dbReference type="Gene3D" id="3.40.50.2000">
    <property type="entry name" value="Glycogen Phosphorylase B"/>
    <property type="match status" value="2"/>
</dbReference>
<evidence type="ECO:0000256" key="2">
    <source>
        <dbReference type="ARBA" id="ARBA00022679"/>
    </source>
</evidence>
<reference evidence="4" key="1">
    <citation type="submission" date="2021-03" db="EMBL/GenBank/DDBJ databases">
        <title>Plesiomonas shigelloides zfcc0051, isolated from zebrafish feces.</title>
        <authorList>
            <person name="Vanderhoek Z."/>
            <person name="Gaulke C."/>
        </authorList>
    </citation>
    <scope>NUCLEOTIDE SEQUENCE</scope>
    <source>
        <strain evidence="4">Zfcc0051</strain>
    </source>
</reference>
<organism evidence="4 5">
    <name type="scientific">Plesiomonas shigelloides</name>
    <name type="common">Aeromonas shigelloides</name>
    <dbReference type="NCBI Taxonomy" id="703"/>
    <lineage>
        <taxon>Bacteria</taxon>
        <taxon>Pseudomonadati</taxon>
        <taxon>Pseudomonadota</taxon>
        <taxon>Gammaproteobacteria</taxon>
        <taxon>Enterobacterales</taxon>
        <taxon>Enterobacteriaceae</taxon>
        <taxon>Plesiomonas</taxon>
    </lineage>
</organism>
<evidence type="ECO:0000313" key="4">
    <source>
        <dbReference type="EMBL" id="MBO1109061.1"/>
    </source>
</evidence>
<dbReference type="Pfam" id="PF13692">
    <property type="entry name" value="Glyco_trans_1_4"/>
    <property type="match status" value="1"/>
</dbReference>
<keyword evidence="2 4" id="KW-0808">Transferase</keyword>
<dbReference type="PANTHER" id="PTHR12526">
    <property type="entry name" value="GLYCOSYLTRANSFERASE"/>
    <property type="match status" value="1"/>
</dbReference>
<dbReference type="CDD" id="cd03801">
    <property type="entry name" value="GT4_PimA-like"/>
    <property type="match status" value="1"/>
</dbReference>
<evidence type="ECO:0000259" key="3">
    <source>
        <dbReference type="Pfam" id="PF13439"/>
    </source>
</evidence>
<dbReference type="EMBL" id="JAFNAA010000014">
    <property type="protein sequence ID" value="MBO1109061.1"/>
    <property type="molecule type" value="Genomic_DNA"/>
</dbReference>
<evidence type="ECO:0000313" key="5">
    <source>
        <dbReference type="Proteomes" id="UP000664658"/>
    </source>
</evidence>
<keyword evidence="1" id="KW-0328">Glycosyltransferase</keyword>
<dbReference type="GO" id="GO:0016757">
    <property type="term" value="F:glycosyltransferase activity"/>
    <property type="evidence" value="ECO:0007669"/>
    <property type="project" value="UniProtKB-KW"/>
</dbReference>